<dbReference type="InterPro" id="IPR036388">
    <property type="entry name" value="WH-like_DNA-bd_sf"/>
</dbReference>
<dbReference type="InterPro" id="IPR013324">
    <property type="entry name" value="RNA_pol_sigma_r3/r4-like"/>
</dbReference>
<feature type="coiled-coil region" evidence="1">
    <location>
        <begin position="22"/>
        <end position="49"/>
    </location>
</feature>
<protein>
    <recommendedName>
        <fullName evidence="4">Phage transcriptional regulator, RinA family</fullName>
    </recommendedName>
</protein>
<organism evidence="2 3">
    <name type="scientific">Marvinbryantia formatexigens DSM 14469</name>
    <dbReference type="NCBI Taxonomy" id="478749"/>
    <lineage>
        <taxon>Bacteria</taxon>
        <taxon>Bacillati</taxon>
        <taxon>Bacillota</taxon>
        <taxon>Clostridia</taxon>
        <taxon>Lachnospirales</taxon>
        <taxon>Lachnospiraceae</taxon>
        <taxon>Marvinbryantia</taxon>
    </lineage>
</organism>
<evidence type="ECO:0008006" key="4">
    <source>
        <dbReference type="Google" id="ProtNLM"/>
    </source>
</evidence>
<gene>
    <name evidence="2" type="ORF">BRYFOR_07530</name>
</gene>
<name>C6LFX0_9FIRM</name>
<evidence type="ECO:0000256" key="1">
    <source>
        <dbReference type="SAM" id="Coils"/>
    </source>
</evidence>
<dbReference type="AlphaFoldDB" id="C6LFX0"/>
<dbReference type="eggNOG" id="ENOG5033EQE">
    <property type="taxonomic scope" value="Bacteria"/>
</dbReference>
<sequence>MKQRKPKISPDEARHNEEIEALSNYLSQYRKAKRRKASLEKRLMEIREDMKHPISAVGYSPINAPTNTISAGSASFTFRTTDCELKIYEQADQATKDLLKIMDIMDYLDKSSDEREALEIYYIDGHTWEFVAEKMEISRSQAYNLRRAGLEKLLTFKRVKEIVKNFEEGEADK</sequence>
<dbReference type="Gene3D" id="1.10.10.10">
    <property type="entry name" value="Winged helix-like DNA-binding domain superfamily/Winged helix DNA-binding domain"/>
    <property type="match status" value="1"/>
</dbReference>
<accession>C6LFX0</accession>
<proteinExistence type="predicted"/>
<comment type="caution">
    <text evidence="2">The sequence shown here is derived from an EMBL/GenBank/DDBJ whole genome shotgun (WGS) entry which is preliminary data.</text>
</comment>
<keyword evidence="1" id="KW-0175">Coiled coil</keyword>
<reference evidence="2" key="1">
    <citation type="submission" date="2009-07" db="EMBL/GenBank/DDBJ databases">
        <authorList>
            <person name="Weinstock G."/>
            <person name="Sodergren E."/>
            <person name="Clifton S."/>
            <person name="Fulton L."/>
            <person name="Fulton B."/>
            <person name="Courtney L."/>
            <person name="Fronick C."/>
            <person name="Harrison M."/>
            <person name="Strong C."/>
            <person name="Farmer C."/>
            <person name="Delahaunty K."/>
            <person name="Markovic C."/>
            <person name="Hall O."/>
            <person name="Minx P."/>
            <person name="Tomlinson C."/>
            <person name="Mitreva M."/>
            <person name="Nelson J."/>
            <person name="Hou S."/>
            <person name="Wollam A."/>
            <person name="Pepin K.H."/>
            <person name="Johnson M."/>
            <person name="Bhonagiri V."/>
            <person name="Nash W.E."/>
            <person name="Warren W."/>
            <person name="Chinwalla A."/>
            <person name="Mardis E.R."/>
            <person name="Wilson R.K."/>
        </authorList>
    </citation>
    <scope>NUCLEOTIDE SEQUENCE [LARGE SCALE GENOMIC DNA]</scope>
    <source>
        <strain evidence="2">DSM 14469</strain>
    </source>
</reference>
<dbReference type="SUPFAM" id="SSF88659">
    <property type="entry name" value="Sigma3 and sigma4 domains of RNA polymerase sigma factors"/>
    <property type="match status" value="1"/>
</dbReference>
<dbReference type="Proteomes" id="UP000005561">
    <property type="component" value="Unassembled WGS sequence"/>
</dbReference>
<evidence type="ECO:0000313" key="3">
    <source>
        <dbReference type="Proteomes" id="UP000005561"/>
    </source>
</evidence>
<dbReference type="RefSeq" id="WP_006862314.1">
    <property type="nucleotide sequence ID" value="NZ_ACCL02000011.1"/>
</dbReference>
<dbReference type="EMBL" id="ACCL02000011">
    <property type="protein sequence ID" value="EET60334.1"/>
    <property type="molecule type" value="Genomic_DNA"/>
</dbReference>
<keyword evidence="3" id="KW-1185">Reference proteome</keyword>
<dbReference type="STRING" id="168384.SAMN05660368_03650"/>
<evidence type="ECO:0000313" key="2">
    <source>
        <dbReference type="EMBL" id="EET60334.1"/>
    </source>
</evidence>